<protein>
    <submittedName>
        <fullName evidence="5">Uncharacterized protein LOC101860687</fullName>
    </submittedName>
</protein>
<dbReference type="GeneID" id="101860687"/>
<evidence type="ECO:0000256" key="1">
    <source>
        <dbReference type="SAM" id="Phobius"/>
    </source>
</evidence>
<feature type="domain" description="Ig-like" evidence="3">
    <location>
        <begin position="294"/>
        <end position="369"/>
    </location>
</feature>
<evidence type="ECO:0000256" key="2">
    <source>
        <dbReference type="SAM" id="SignalP"/>
    </source>
</evidence>
<accession>A0ABM1A8G9</accession>
<keyword evidence="4" id="KW-1185">Reference proteome</keyword>
<organism evidence="4 5">
    <name type="scientific">Aplysia californica</name>
    <name type="common">California sea hare</name>
    <dbReference type="NCBI Taxonomy" id="6500"/>
    <lineage>
        <taxon>Eukaryota</taxon>
        <taxon>Metazoa</taxon>
        <taxon>Spiralia</taxon>
        <taxon>Lophotrochozoa</taxon>
        <taxon>Mollusca</taxon>
        <taxon>Gastropoda</taxon>
        <taxon>Heterobranchia</taxon>
        <taxon>Euthyneura</taxon>
        <taxon>Tectipleura</taxon>
        <taxon>Aplysiida</taxon>
        <taxon>Aplysioidea</taxon>
        <taxon>Aplysiidae</taxon>
        <taxon>Aplysia</taxon>
    </lineage>
</organism>
<reference evidence="5" key="1">
    <citation type="submission" date="2025-08" db="UniProtKB">
        <authorList>
            <consortium name="RefSeq"/>
        </authorList>
    </citation>
    <scope>IDENTIFICATION</scope>
</reference>
<dbReference type="RefSeq" id="XP_012942847.1">
    <property type="nucleotide sequence ID" value="XM_013087393.1"/>
</dbReference>
<keyword evidence="2" id="KW-0732">Signal</keyword>
<evidence type="ECO:0000313" key="4">
    <source>
        <dbReference type="Proteomes" id="UP000694888"/>
    </source>
</evidence>
<evidence type="ECO:0000313" key="5">
    <source>
        <dbReference type="RefSeq" id="XP_012942847.1"/>
    </source>
</evidence>
<feature type="transmembrane region" description="Helical" evidence="1">
    <location>
        <begin position="518"/>
        <end position="542"/>
    </location>
</feature>
<sequence length="552" mass="60734">MGETIIPNSPSRDHPAIRLLCVALLALTFNQVPQVKGQDPVILSNNNGNFTYYGNYTSTDVAAVEDVCGKNISWVDIGEQEFMGTPQSVPFKPAKINILNFPYPSSDPVTYSCPNGYDGCDSGGFKISSQENFEEEGQYNITVVLKDPRAKDFVGYYMTVENEEGVGEDRSPLFCPFRSYVAPINTSCFTQYNDGDDFLFVTCYTCYGLPYIECRANGTLFDFAPAPAKCKKKVVDTGALSEFKMESMYPSACAGIIKISALEGPEILLQIRPGKPVPEDVAPWKDFVTTITVPEVRFAKSCLKRSSYTKSGDVFQAQCLCYISEPRKGDYVQWFVDGEKVGELDESGFSTITVEMIVEYDKRKTFSCQGFGAVTQKLPDFVVPNIEVLNLPYDDAPVVSLVEGTCKKTTTPGEVSQCVCRLDQPGNPPGIPTWFNPVGIRLITGSDKADDSSSIDVSENESTQSKLVFITKAESADTRVFTCRAVTDSDTTAPSNIIKYSVKKINSPLYDSTSKTGIILYVLLVVVLVLIIVYTVATYFVCLKITVKDNAH</sequence>
<proteinExistence type="predicted"/>
<name>A0ABM1A8G9_APLCA</name>
<feature type="signal peptide" evidence="2">
    <location>
        <begin position="1"/>
        <end position="37"/>
    </location>
</feature>
<keyword evidence="1" id="KW-0472">Membrane</keyword>
<dbReference type="InterPro" id="IPR007110">
    <property type="entry name" value="Ig-like_dom"/>
</dbReference>
<keyword evidence="1" id="KW-0812">Transmembrane</keyword>
<evidence type="ECO:0000259" key="3">
    <source>
        <dbReference type="PROSITE" id="PS50835"/>
    </source>
</evidence>
<keyword evidence="1" id="KW-1133">Transmembrane helix</keyword>
<feature type="chain" id="PRO_5045389186" evidence="2">
    <location>
        <begin position="38"/>
        <end position="552"/>
    </location>
</feature>
<feature type="domain" description="Ig-like" evidence="3">
    <location>
        <begin position="397"/>
        <end position="499"/>
    </location>
</feature>
<gene>
    <name evidence="5" type="primary">LOC101860687</name>
</gene>
<dbReference type="Proteomes" id="UP000694888">
    <property type="component" value="Unplaced"/>
</dbReference>
<dbReference type="PROSITE" id="PS50835">
    <property type="entry name" value="IG_LIKE"/>
    <property type="match status" value="2"/>
</dbReference>